<evidence type="ECO:0000256" key="2">
    <source>
        <dbReference type="ARBA" id="ARBA00008770"/>
    </source>
</evidence>
<dbReference type="GO" id="GO:0004805">
    <property type="term" value="F:trehalose-phosphatase activity"/>
    <property type="evidence" value="ECO:0007669"/>
    <property type="project" value="UniProtKB-EC"/>
</dbReference>
<dbReference type="UniPathway" id="UPA00299"/>
<comment type="catalytic activity">
    <reaction evidence="4">
        <text>alpha,alpha-trehalose 6-phosphate + H2O = alpha,alpha-trehalose + phosphate</text>
        <dbReference type="Rhea" id="RHEA:23420"/>
        <dbReference type="ChEBI" id="CHEBI:15377"/>
        <dbReference type="ChEBI" id="CHEBI:16551"/>
        <dbReference type="ChEBI" id="CHEBI:43474"/>
        <dbReference type="ChEBI" id="CHEBI:58429"/>
        <dbReference type="EC" id="3.1.3.12"/>
    </reaction>
</comment>
<dbReference type="EC" id="3.1.3.12" evidence="4"/>
<dbReference type="PANTHER" id="PTHR43768">
    <property type="entry name" value="TREHALOSE 6-PHOSPHATE PHOSPHATASE"/>
    <property type="match status" value="1"/>
</dbReference>
<keyword evidence="4" id="KW-0460">Magnesium</keyword>
<dbReference type="NCBIfam" id="TIGR01484">
    <property type="entry name" value="HAD-SF-IIB"/>
    <property type="match status" value="1"/>
</dbReference>
<dbReference type="Pfam" id="PF02358">
    <property type="entry name" value="Trehalose_PPase"/>
    <property type="match status" value="1"/>
</dbReference>
<dbReference type="Gene3D" id="3.30.70.1020">
    <property type="entry name" value="Trehalose-6-phosphate phosphatase related protein, domain 2"/>
    <property type="match status" value="1"/>
</dbReference>
<dbReference type="PANTHER" id="PTHR43768:SF3">
    <property type="entry name" value="TREHALOSE 6-PHOSPHATE PHOSPHATASE"/>
    <property type="match status" value="1"/>
</dbReference>
<evidence type="ECO:0000256" key="3">
    <source>
        <dbReference type="ARBA" id="ARBA00022801"/>
    </source>
</evidence>
<dbReference type="SUPFAM" id="SSF56784">
    <property type="entry name" value="HAD-like"/>
    <property type="match status" value="1"/>
</dbReference>
<dbReference type="InterPro" id="IPR044651">
    <property type="entry name" value="OTSB-like"/>
</dbReference>
<evidence type="ECO:0000313" key="5">
    <source>
        <dbReference type="EMBL" id="TXD38252.1"/>
    </source>
</evidence>
<dbReference type="OrthoDB" id="414934at2"/>
<keyword evidence="4" id="KW-0479">Metal-binding</keyword>
<comment type="function">
    <text evidence="4">Removes the phosphate from trehalose 6-phosphate to produce free trehalose.</text>
</comment>
<keyword evidence="3 4" id="KW-0378">Hydrolase</keyword>
<reference evidence="5 6" key="1">
    <citation type="submission" date="2019-08" db="EMBL/GenBank/DDBJ databases">
        <title>Bradymonadales sp. TMQ4.</title>
        <authorList>
            <person name="Liang Q."/>
        </authorList>
    </citation>
    <scope>NUCLEOTIDE SEQUENCE [LARGE SCALE GENOMIC DNA]</scope>
    <source>
        <strain evidence="5 6">TMQ4</strain>
    </source>
</reference>
<organism evidence="5 6">
    <name type="scientific">Lujinxingia vulgaris</name>
    <dbReference type="NCBI Taxonomy" id="2600176"/>
    <lineage>
        <taxon>Bacteria</taxon>
        <taxon>Deltaproteobacteria</taxon>
        <taxon>Bradymonadales</taxon>
        <taxon>Lujinxingiaceae</taxon>
        <taxon>Lujinxingia</taxon>
    </lineage>
</organism>
<protein>
    <recommendedName>
        <fullName evidence="4">Trehalose 6-phosphate phosphatase</fullName>
        <ecNumber evidence="4">3.1.3.12</ecNumber>
    </recommendedName>
</protein>
<dbReference type="NCBIfam" id="TIGR00685">
    <property type="entry name" value="T6PP"/>
    <property type="match status" value="1"/>
</dbReference>
<dbReference type="AlphaFoldDB" id="A0A5C6X8P4"/>
<gene>
    <name evidence="5" type="primary">otsB</name>
    <name evidence="5" type="ORF">FRC98_04975</name>
</gene>
<dbReference type="EMBL" id="VOSM01000002">
    <property type="protein sequence ID" value="TXD38252.1"/>
    <property type="molecule type" value="Genomic_DNA"/>
</dbReference>
<keyword evidence="6" id="KW-1185">Reference proteome</keyword>
<proteinExistence type="inferred from homology"/>
<dbReference type="GO" id="GO:0046872">
    <property type="term" value="F:metal ion binding"/>
    <property type="evidence" value="ECO:0007669"/>
    <property type="project" value="UniProtKB-KW"/>
</dbReference>
<comment type="similarity">
    <text evidence="2 4">Belongs to the trehalose phosphatase family.</text>
</comment>
<dbReference type="Proteomes" id="UP000321412">
    <property type="component" value="Unassembled WGS sequence"/>
</dbReference>
<dbReference type="InterPro" id="IPR006379">
    <property type="entry name" value="HAD-SF_hydro_IIB"/>
</dbReference>
<comment type="pathway">
    <text evidence="1 4">Glycan biosynthesis; trehalose biosynthesis.</text>
</comment>
<evidence type="ECO:0000313" key="6">
    <source>
        <dbReference type="Proteomes" id="UP000321412"/>
    </source>
</evidence>
<sequence>MKTLDDVVHDVANALAKGQRLLAMLDFDGTLAPIAARPELAAPEVGAAEAITALVKTGAQVVIVSGRGAADVQARLGVGNVSVVGSHGLELWWASGARELVKGAEEARAAIAKVEAAWRERFGDVAGVVLEQKPFGVALHYRLVEEGAQTLAARASEAALQLGGVRLKSGKCVVEAVPALRWDKGRAAQLVLRRARATAPGEVHALYVGDDLTDEDAFLALGAEGSTVLVASEDRASEASARVRDPAQVVRLIWELAALCDQNQGRLVGLP</sequence>
<dbReference type="InterPro" id="IPR023214">
    <property type="entry name" value="HAD_sf"/>
</dbReference>
<comment type="cofactor">
    <cofactor evidence="4">
        <name>Mg(2+)</name>
        <dbReference type="ChEBI" id="CHEBI:18420"/>
    </cofactor>
</comment>
<comment type="caution">
    <text evidence="5">The sequence shown here is derived from an EMBL/GenBank/DDBJ whole genome shotgun (WGS) entry which is preliminary data.</text>
</comment>
<dbReference type="RefSeq" id="WP_146980194.1">
    <property type="nucleotide sequence ID" value="NZ_VOSM01000002.1"/>
</dbReference>
<evidence type="ECO:0000256" key="1">
    <source>
        <dbReference type="ARBA" id="ARBA00005199"/>
    </source>
</evidence>
<dbReference type="Gene3D" id="3.40.50.1000">
    <property type="entry name" value="HAD superfamily/HAD-like"/>
    <property type="match status" value="1"/>
</dbReference>
<evidence type="ECO:0000256" key="4">
    <source>
        <dbReference type="RuleBase" id="RU361117"/>
    </source>
</evidence>
<name>A0A5C6X8P4_9DELT</name>
<accession>A0A5C6X8P4</accession>
<dbReference type="InterPro" id="IPR003337">
    <property type="entry name" value="Trehalose_PPase"/>
</dbReference>
<dbReference type="InterPro" id="IPR036412">
    <property type="entry name" value="HAD-like_sf"/>
</dbReference>
<dbReference type="GO" id="GO:0005992">
    <property type="term" value="P:trehalose biosynthetic process"/>
    <property type="evidence" value="ECO:0007669"/>
    <property type="project" value="UniProtKB-UniPathway"/>
</dbReference>